<keyword evidence="1" id="KW-0472">Membrane</keyword>
<name>A0A0A5GGJ1_9BACI</name>
<dbReference type="InterPro" id="IPR017853">
    <property type="entry name" value="GH"/>
</dbReference>
<comment type="caution">
    <text evidence="2">The sequence shown here is derived from an EMBL/GenBank/DDBJ whole genome shotgun (WGS) entry which is preliminary data.</text>
</comment>
<dbReference type="EMBL" id="AVPE01000011">
    <property type="protein sequence ID" value="KGX91099.1"/>
    <property type="molecule type" value="Genomic_DNA"/>
</dbReference>
<reference evidence="2 3" key="1">
    <citation type="submission" date="2013-08" db="EMBL/GenBank/DDBJ databases">
        <authorList>
            <person name="Huang J."/>
            <person name="Wang G."/>
        </authorList>
    </citation>
    <scope>NUCLEOTIDE SEQUENCE [LARGE SCALE GENOMIC DNA]</scope>
    <source>
        <strain evidence="2 3">JSM 076056</strain>
    </source>
</reference>
<sequence>MEGWIIRRKGKWLALWLLSLGVLTFILFDGFKVIESQELEDGTKLKFRTSGEQLQVYKEDSWSPMFIKGVNIGATLPGHYPGELPVTKEDYLSWFRMIQDMGANTVRVYTILDPVFYEALVEFNENQEDPLYFMQGVWSPVNLLAEHNNAWQEDVVHEFKAELHRAVDAVYGDAEIPEEPGKASGSYTVNAAPYLIAWHIGTEWDPEMVNETNEKNVDRERFEGEYFQVDETASPFEGWLAEMLEYTAELEEEKGWKHPMTFTNWITTDPLTHPDEPSILEDYVSVDATHVEAKDWDAGYFASYHVYPYYPDFLRFTDTYQDVHNADGKEDTYLGYLKDLKQYHKGMPIIISEYGVASSTGNAHEGPLGRDQGGHTEEEQGTIDAQLTNQIYDSGYAGAITFSWQDEWFKETWNSLPYEQSNRTAYWYNPLSNEMSYGLIGMYPSKTEEIDIDGKASDWDDLQREEVESLQVETPGVTEMDVTHDEGFVYLKLTLSQPYNRKTDTLNVGFHTLEGGTSSFDSVEFNEGLETMAIVGSDEQEVKVACSYDFHTRLYEDQMEGEESSCAFVPWKLPTSLKQHSSKTEQAYPFQDVGVGELVEGRMSQNGESAWAASGDTIELKIPWALLGFSDPSQRMAVSYEDDSNASELSSEAVEGITVVPWVMGEETNGLLNERPLSVSELPMYEWERWDEVQFIEKPKESYSIMKDVFQRIPEKGEE</sequence>
<organism evidence="2 3">
    <name type="scientific">Pontibacillus halophilus JSM 076056 = DSM 19796</name>
    <dbReference type="NCBI Taxonomy" id="1385510"/>
    <lineage>
        <taxon>Bacteria</taxon>
        <taxon>Bacillati</taxon>
        <taxon>Bacillota</taxon>
        <taxon>Bacilli</taxon>
        <taxon>Bacillales</taxon>
        <taxon>Bacillaceae</taxon>
        <taxon>Pontibacillus</taxon>
    </lineage>
</organism>
<dbReference type="STRING" id="1385510.GCA_000425205_02614"/>
<proteinExistence type="predicted"/>
<evidence type="ECO:0000313" key="2">
    <source>
        <dbReference type="EMBL" id="KGX91099.1"/>
    </source>
</evidence>
<keyword evidence="1" id="KW-0812">Transmembrane</keyword>
<evidence type="ECO:0000256" key="1">
    <source>
        <dbReference type="SAM" id="Phobius"/>
    </source>
</evidence>
<keyword evidence="3" id="KW-1185">Reference proteome</keyword>
<accession>A0A0A5GGJ1</accession>
<dbReference type="Proteomes" id="UP000030528">
    <property type="component" value="Unassembled WGS sequence"/>
</dbReference>
<evidence type="ECO:0008006" key="4">
    <source>
        <dbReference type="Google" id="ProtNLM"/>
    </source>
</evidence>
<keyword evidence="1" id="KW-1133">Transmembrane helix</keyword>
<feature type="transmembrane region" description="Helical" evidence="1">
    <location>
        <begin position="12"/>
        <end position="31"/>
    </location>
</feature>
<gene>
    <name evidence="2" type="ORF">N781_05215</name>
</gene>
<dbReference type="AlphaFoldDB" id="A0A0A5GGJ1"/>
<dbReference type="SUPFAM" id="SSF51445">
    <property type="entry name" value="(Trans)glycosidases"/>
    <property type="match status" value="1"/>
</dbReference>
<dbReference type="Gene3D" id="3.20.20.80">
    <property type="entry name" value="Glycosidases"/>
    <property type="match status" value="1"/>
</dbReference>
<protein>
    <recommendedName>
        <fullName evidence="4">Family 2 glycosyl transferase</fullName>
    </recommendedName>
</protein>
<dbReference type="eggNOG" id="COG0457">
    <property type="taxonomic scope" value="Bacteria"/>
</dbReference>
<evidence type="ECO:0000313" key="3">
    <source>
        <dbReference type="Proteomes" id="UP000030528"/>
    </source>
</evidence>